<dbReference type="Gene3D" id="3.30.830.10">
    <property type="entry name" value="Metalloenzyme, LuxS/M16 peptidase-like"/>
    <property type="match status" value="2"/>
</dbReference>
<evidence type="ECO:0000256" key="1">
    <source>
        <dbReference type="ARBA" id="ARBA00002123"/>
    </source>
</evidence>
<evidence type="ECO:0000256" key="6">
    <source>
        <dbReference type="ARBA" id="ARBA00030006"/>
    </source>
</evidence>
<dbReference type="PANTHER" id="PTHR11851:SF49">
    <property type="entry name" value="MITOCHONDRIAL-PROCESSING PEPTIDASE SUBUNIT ALPHA"/>
    <property type="match status" value="1"/>
</dbReference>
<dbReference type="PANTHER" id="PTHR11851">
    <property type="entry name" value="METALLOPROTEASE"/>
    <property type="match status" value="1"/>
</dbReference>
<dbReference type="Pfam" id="PF00675">
    <property type="entry name" value="Peptidase_M16"/>
    <property type="match status" value="1"/>
</dbReference>
<dbReference type="AlphaFoldDB" id="A0A0J9X7Q5"/>
<comment type="subcellular location">
    <subcellularLocation>
        <location evidence="2">Mitochondrion matrix</location>
    </subcellularLocation>
</comment>
<dbReference type="InterPro" id="IPR007863">
    <property type="entry name" value="Peptidase_M16_C"/>
</dbReference>
<accession>A0A0J9X7Q5</accession>
<dbReference type="InterPro" id="IPR011249">
    <property type="entry name" value="Metalloenz_LuxS/M16"/>
</dbReference>
<keyword evidence="12" id="KW-1185">Reference proteome</keyword>
<dbReference type="STRING" id="1173061.A0A0J9X7Q5"/>
<comment type="caution">
    <text evidence="11">The sequence shown here is derived from an EMBL/GenBank/DDBJ whole genome shotgun (WGS) entry which is preliminary data.</text>
</comment>
<evidence type="ECO:0000259" key="10">
    <source>
        <dbReference type="Pfam" id="PF05193"/>
    </source>
</evidence>
<protein>
    <recommendedName>
        <fullName evidence="6">Alpha-MPP</fullName>
    </recommendedName>
    <alternativeName>
        <fullName evidence="7">Inactive zinc metalloprotease alpha</fullName>
    </alternativeName>
</protein>
<keyword evidence="11" id="KW-0645">Protease</keyword>
<evidence type="ECO:0000313" key="11">
    <source>
        <dbReference type="EMBL" id="CDO53197.1"/>
    </source>
</evidence>
<evidence type="ECO:0000256" key="5">
    <source>
        <dbReference type="ARBA" id="ARBA00023128"/>
    </source>
</evidence>
<comment type="function">
    <text evidence="1">Substrate recognition and binding subunit of the essential mitochondrial processing protease (MPP), which cleaves the mitochondrial sequence off newly imported precursors proteins.</text>
</comment>
<dbReference type="FunFam" id="3.30.830.10:FF:000023">
    <property type="entry name" value="Mitochondrial processing peptidase alpha subunit"/>
    <property type="match status" value="1"/>
</dbReference>
<evidence type="ECO:0000259" key="9">
    <source>
        <dbReference type="Pfam" id="PF00675"/>
    </source>
</evidence>
<dbReference type="InterPro" id="IPR011765">
    <property type="entry name" value="Pept_M16_N"/>
</dbReference>
<evidence type="ECO:0000256" key="2">
    <source>
        <dbReference type="ARBA" id="ARBA00004305"/>
    </source>
</evidence>
<reference evidence="11" key="1">
    <citation type="submission" date="2014-03" db="EMBL/GenBank/DDBJ databases">
        <authorList>
            <person name="Casaregola S."/>
        </authorList>
    </citation>
    <scope>NUCLEOTIDE SEQUENCE [LARGE SCALE GENOMIC DNA]</scope>
    <source>
        <strain evidence="11">CLIB 918</strain>
    </source>
</reference>
<dbReference type="GO" id="GO:0046872">
    <property type="term" value="F:metal ion binding"/>
    <property type="evidence" value="ECO:0007669"/>
    <property type="project" value="InterPro"/>
</dbReference>
<evidence type="ECO:0000256" key="3">
    <source>
        <dbReference type="ARBA" id="ARBA00007261"/>
    </source>
</evidence>
<dbReference type="InterPro" id="IPR050361">
    <property type="entry name" value="MPP/UQCRC_Complex"/>
</dbReference>
<dbReference type="Proteomes" id="UP000242525">
    <property type="component" value="Unassembled WGS sequence"/>
</dbReference>
<dbReference type="GO" id="GO:0004222">
    <property type="term" value="F:metalloendopeptidase activity"/>
    <property type="evidence" value="ECO:0007669"/>
    <property type="project" value="InterPro"/>
</dbReference>
<name>A0A0J9X7Q5_GEOCN</name>
<dbReference type="InterPro" id="IPR001431">
    <property type="entry name" value="Pept_M16_Zn_BS"/>
</dbReference>
<evidence type="ECO:0000313" key="12">
    <source>
        <dbReference type="Proteomes" id="UP000242525"/>
    </source>
</evidence>
<keyword evidence="4" id="KW-0809">Transit peptide</keyword>
<feature type="domain" description="Peptidase M16 C-terminal" evidence="10">
    <location>
        <begin position="198"/>
        <end position="394"/>
    </location>
</feature>
<dbReference type="GO" id="GO:0006627">
    <property type="term" value="P:protein processing involved in protein targeting to mitochondrion"/>
    <property type="evidence" value="ECO:0007669"/>
    <property type="project" value="TreeGrafter"/>
</dbReference>
<comment type="similarity">
    <text evidence="3 8">Belongs to the peptidase M16 family.</text>
</comment>
<dbReference type="PROSITE" id="PS00143">
    <property type="entry name" value="INSULINASE"/>
    <property type="match status" value="1"/>
</dbReference>
<organism evidence="11 12">
    <name type="scientific">Geotrichum candidum</name>
    <name type="common">Oospora lactis</name>
    <name type="synonym">Dipodascus geotrichum</name>
    <dbReference type="NCBI Taxonomy" id="1173061"/>
    <lineage>
        <taxon>Eukaryota</taxon>
        <taxon>Fungi</taxon>
        <taxon>Dikarya</taxon>
        <taxon>Ascomycota</taxon>
        <taxon>Saccharomycotina</taxon>
        <taxon>Dipodascomycetes</taxon>
        <taxon>Dipodascales</taxon>
        <taxon>Dipodascaceae</taxon>
        <taxon>Geotrichum</taxon>
    </lineage>
</organism>
<dbReference type="OrthoDB" id="277191at2759"/>
<dbReference type="GO" id="GO:0005759">
    <property type="term" value="C:mitochondrial matrix"/>
    <property type="evidence" value="ECO:0007669"/>
    <property type="project" value="UniProtKB-SubCell"/>
</dbReference>
<feature type="domain" description="Peptidase M16 N-terminal" evidence="9">
    <location>
        <begin position="47"/>
        <end position="191"/>
    </location>
</feature>
<keyword evidence="5" id="KW-0496">Mitochondrion</keyword>
<dbReference type="EMBL" id="CCBN010000004">
    <property type="protein sequence ID" value="CDO53197.1"/>
    <property type="molecule type" value="Genomic_DNA"/>
</dbReference>
<evidence type="ECO:0000256" key="8">
    <source>
        <dbReference type="RuleBase" id="RU004447"/>
    </source>
</evidence>
<dbReference type="Pfam" id="PF05193">
    <property type="entry name" value="Peptidase_M16_C"/>
    <property type="match status" value="1"/>
</dbReference>
<evidence type="ECO:0000256" key="4">
    <source>
        <dbReference type="ARBA" id="ARBA00022946"/>
    </source>
</evidence>
<keyword evidence="11" id="KW-0378">Hydrolase</keyword>
<proteinExistence type="inferred from homology"/>
<gene>
    <name evidence="11" type="ORF">BN980_GECA04s05950g</name>
</gene>
<dbReference type="SUPFAM" id="SSF63411">
    <property type="entry name" value="LuxS/MPP-like metallohydrolase"/>
    <property type="match status" value="2"/>
</dbReference>
<evidence type="ECO:0000256" key="7">
    <source>
        <dbReference type="ARBA" id="ARBA00032315"/>
    </source>
</evidence>
<sequence length="489" mass="54155">MLSRHLRVNNRHCAALRTAAPLLKSRYSTSPAVDNVRITTLDNGIRVAVDPTPGHFSTMGLYLHAGSRYEDKHLRGLSHIVDRLSFKSTTSRTALEMQESLESLGGNYMCASSRETMLYQASVFNSDTEGMFSLLADTFKSPLNTPEEVLDQLATAQYEVNEISQKPDLILPELLHMTAYNGTLGNPLLCPLERIEEITDQHVRDYREKFYKPEKLVVGFVGVNEERAVDLANKYLGDIPATPVEKQLNMFSEFSQYTGGEFSRPSLPPIGNLPQFVHLHIAFEGLSTSDPDIYALATLQILLGGGGSFSAGGPGKGMYSRLYTHVLNQFGYIESCLAYNHSYTDSGLFGISASCIPNAAPYLAEVLCRQFAFTFTKGQGALTNTEVQRAKNQLRSSLLMNLESKMVQLEDMGRQIQVQGHKIPVQEMCEKIDRLTVEDIQRVAKRVLTGNANNPGRGNGRPTIVIEGRRETFGDVEGVIKRYGLGSRA</sequence>